<proteinExistence type="predicted"/>
<dbReference type="Proteomes" id="UP000191124">
    <property type="component" value="Unassembled WGS sequence"/>
</dbReference>
<evidence type="ECO:0000313" key="2">
    <source>
        <dbReference type="Proteomes" id="UP000191124"/>
    </source>
</evidence>
<gene>
    <name evidence="1" type="ORF">BW892_27885</name>
</gene>
<dbReference type="EMBL" id="MUAL01000145">
    <property type="protein sequence ID" value="OOR17083.1"/>
    <property type="molecule type" value="Genomic_DNA"/>
</dbReference>
<dbReference type="AlphaFoldDB" id="A0A1S9U470"/>
<name>A0A1S9U470_BACCE</name>
<evidence type="ECO:0000313" key="1">
    <source>
        <dbReference type="EMBL" id="OOR17083.1"/>
    </source>
</evidence>
<comment type="caution">
    <text evidence="1">The sequence shown here is derived from an EMBL/GenBank/DDBJ whole genome shotgun (WGS) entry which is preliminary data.</text>
</comment>
<accession>A0A1S9U470</accession>
<reference evidence="1 2" key="1">
    <citation type="submission" date="2017-01" db="EMBL/GenBank/DDBJ databases">
        <title>Bacillus cereus isolates.</title>
        <authorList>
            <person name="Beno S.M."/>
        </authorList>
    </citation>
    <scope>NUCLEOTIDE SEQUENCE [LARGE SCALE GENOMIC DNA]</scope>
    <source>
        <strain evidence="1 2">FSL M7-1219</strain>
    </source>
</reference>
<organism evidence="1 2">
    <name type="scientific">Bacillus cereus</name>
    <dbReference type="NCBI Taxonomy" id="1396"/>
    <lineage>
        <taxon>Bacteria</taxon>
        <taxon>Bacillati</taxon>
        <taxon>Bacillota</taxon>
        <taxon>Bacilli</taxon>
        <taxon>Bacillales</taxon>
        <taxon>Bacillaceae</taxon>
        <taxon>Bacillus</taxon>
        <taxon>Bacillus cereus group</taxon>
    </lineage>
</organism>
<sequence>MIHTIVTFKSKVIKSDLLFLPTIKMLLRMIPSQVYSVKFAIEKSLLIDVEPKTLFVCIFSTLESIIVNVMLIRIGDRLYDAIIN</sequence>
<protein>
    <submittedName>
        <fullName evidence="1">Uncharacterized protein</fullName>
    </submittedName>
</protein>